<dbReference type="InterPro" id="IPR001394">
    <property type="entry name" value="Peptidase_C19_UCH"/>
</dbReference>
<evidence type="ECO:0000256" key="1">
    <source>
        <dbReference type="ARBA" id="ARBA00022786"/>
    </source>
</evidence>
<evidence type="ECO:0000259" key="3">
    <source>
        <dbReference type="PROSITE" id="PS50144"/>
    </source>
</evidence>
<keyword evidence="5" id="KW-0378">Hydrolase</keyword>
<evidence type="ECO:0000313" key="6">
    <source>
        <dbReference type="Proteomes" id="UP000001861"/>
    </source>
</evidence>
<dbReference type="Pfam" id="PF12436">
    <property type="entry name" value="USP7_ICP0_bdg"/>
    <property type="match status" value="1"/>
</dbReference>
<feature type="domain" description="USP" evidence="4">
    <location>
        <begin position="222"/>
        <end position="529"/>
    </location>
</feature>
<dbReference type="EMBL" id="AACS02000002">
    <property type="protein sequence ID" value="EAU80616.2"/>
    <property type="molecule type" value="Genomic_DNA"/>
</dbReference>
<dbReference type="VEuPathDB" id="FungiDB:CC1G_10183"/>
<sequence length="863" mass="97696">MSPNLQPGIKDTSISVRDTAAFVDRYMPKDVAEGYITRELKAFTWRINQWSALEPGEARSPEFTCAGFKWRVYPSRACFDYCPNTPNYLIRRIYLVNRAADGRYPSRVSLYLECMGPAGGASSTQEWSVPAQGLFAISNAVDPTIHHSNAIHHRFNPDEHDWGFNQFLDTELLASTATRPRPFVENDQVDITAFVHVVQDPTGVLWRTFFGDYDSKKTTGHVGIKNLGSTGYMNVLLQALYFTNAFPKIIFQIPTEGRRWPERNTPLALQRLLYSLMTSEEAVSTLELTKSFGWKPIDCLIAHDVLEFYRVFIDNLDTKIKGTPAGDSLRNMISGKMKSFLRPINMPDQESSRIETFTDLQLNVKNLKDLNASLRDYTSTETIEDYPFQDLGNQNVLKGITFESFPPFLLLSLKRFEYDIATDSMVKLHDRFEYPARIDLAEFLSETVAAQSKSEPWVYRLHAVISHDGGIHGGQYLAYVQPDRQRWLKFDDDRVTPVIEREVFEGNFGGYPSGPNSGKSAYVLVYIRESAREFWEAPMELDVPAHIRNPPPTESKVVKPEDERQKNSKFMTVKLVTEQSFTFHQGFDLAQFDGPKDEESRSPSAPTSFRILKTETLETFKSRVSDHFDELPEDSFMFWSVILRQNQTIRAHAPLHGSIPGRTPDDLIIQTMDAIRSSTSPETHVLRLYLDRIPPGLQGSPFPPPGCILVFLKYFDASQQSLIGLSKIYAPRTEKIGVVLAPVLQKALGWPLDEAFRVYEEIKPTMIERINNLKRTFEQSELIDGDILCIQSEISSQETSDLKARGLATDPVEFYERMRLAPTQGQTLPGANLPSSTGPKAPVVPSPKHTSQLGVVVLGEKEK</sequence>
<reference evidence="5 6" key="1">
    <citation type="journal article" date="2010" name="Proc. Natl. Acad. Sci. U.S.A.">
        <title>Insights into evolution of multicellular fungi from the assembled chromosomes of the mushroom Coprinopsis cinerea (Coprinus cinereus).</title>
        <authorList>
            <person name="Stajich J.E."/>
            <person name="Wilke S.K."/>
            <person name="Ahren D."/>
            <person name="Au C.H."/>
            <person name="Birren B.W."/>
            <person name="Borodovsky M."/>
            <person name="Burns C."/>
            <person name="Canback B."/>
            <person name="Casselton L.A."/>
            <person name="Cheng C.K."/>
            <person name="Deng J."/>
            <person name="Dietrich F.S."/>
            <person name="Fargo D.C."/>
            <person name="Farman M.L."/>
            <person name="Gathman A.C."/>
            <person name="Goldberg J."/>
            <person name="Guigo R."/>
            <person name="Hoegger P.J."/>
            <person name="Hooker J.B."/>
            <person name="Huggins A."/>
            <person name="James T.Y."/>
            <person name="Kamada T."/>
            <person name="Kilaru S."/>
            <person name="Kodira C."/>
            <person name="Kues U."/>
            <person name="Kupfer D."/>
            <person name="Kwan H.S."/>
            <person name="Lomsadze A."/>
            <person name="Li W."/>
            <person name="Lilly W.W."/>
            <person name="Ma L.J."/>
            <person name="Mackey A.J."/>
            <person name="Manning G."/>
            <person name="Martin F."/>
            <person name="Muraguchi H."/>
            <person name="Natvig D.O."/>
            <person name="Palmerini H."/>
            <person name="Ramesh M.A."/>
            <person name="Rehmeyer C.J."/>
            <person name="Roe B.A."/>
            <person name="Shenoy N."/>
            <person name="Stanke M."/>
            <person name="Ter-Hovhannisyan V."/>
            <person name="Tunlid A."/>
            <person name="Velagapudi R."/>
            <person name="Vision T.J."/>
            <person name="Zeng Q."/>
            <person name="Zolan M.E."/>
            <person name="Pukkila P.J."/>
        </authorList>
    </citation>
    <scope>NUCLEOTIDE SEQUENCE [LARGE SCALE GENOMIC DNA]</scope>
    <source>
        <strain evidence="6">Okayama-7 / 130 / ATCC MYA-4618 / FGSC 9003</strain>
    </source>
</reference>
<dbReference type="PANTHER" id="PTHR24006">
    <property type="entry name" value="UBIQUITIN CARBOXYL-TERMINAL HYDROLASE"/>
    <property type="match status" value="1"/>
</dbReference>
<keyword evidence="6" id="KW-1185">Reference proteome</keyword>
<comment type="caution">
    <text evidence="5">The sequence shown here is derived from an EMBL/GenBank/DDBJ whole genome shotgun (WGS) entry which is preliminary data.</text>
</comment>
<accession>A8PGD0</accession>
<organism evidence="5 6">
    <name type="scientific">Coprinopsis cinerea (strain Okayama-7 / 130 / ATCC MYA-4618 / FGSC 9003)</name>
    <name type="common">Inky cap fungus</name>
    <name type="synonym">Hormographiella aspergillata</name>
    <dbReference type="NCBI Taxonomy" id="240176"/>
    <lineage>
        <taxon>Eukaryota</taxon>
        <taxon>Fungi</taxon>
        <taxon>Dikarya</taxon>
        <taxon>Basidiomycota</taxon>
        <taxon>Agaricomycotina</taxon>
        <taxon>Agaricomycetes</taxon>
        <taxon>Agaricomycetidae</taxon>
        <taxon>Agaricales</taxon>
        <taxon>Agaricineae</taxon>
        <taxon>Psathyrellaceae</taxon>
        <taxon>Coprinopsis</taxon>
    </lineage>
</organism>
<dbReference type="InterPro" id="IPR008974">
    <property type="entry name" value="TRAF-like"/>
</dbReference>
<dbReference type="GO" id="GO:0005634">
    <property type="term" value="C:nucleus"/>
    <property type="evidence" value="ECO:0007669"/>
    <property type="project" value="TreeGrafter"/>
</dbReference>
<dbReference type="Proteomes" id="UP000001861">
    <property type="component" value="Unassembled WGS sequence"/>
</dbReference>
<dbReference type="AlphaFoldDB" id="A8PGD0"/>
<dbReference type="InterPro" id="IPR024729">
    <property type="entry name" value="USP7_ICP0-binding_dom"/>
</dbReference>
<dbReference type="eggNOG" id="KOG1863">
    <property type="taxonomic scope" value="Eukaryota"/>
</dbReference>
<dbReference type="MEROPS" id="C19.A59"/>
<dbReference type="SUPFAM" id="SSF49599">
    <property type="entry name" value="TRAF domain-like"/>
    <property type="match status" value="1"/>
</dbReference>
<feature type="region of interest" description="Disordered" evidence="2">
    <location>
        <begin position="824"/>
        <end position="852"/>
    </location>
</feature>
<dbReference type="GO" id="GO:0016579">
    <property type="term" value="P:protein deubiquitination"/>
    <property type="evidence" value="ECO:0007669"/>
    <property type="project" value="InterPro"/>
</dbReference>
<dbReference type="Gene3D" id="2.60.210.10">
    <property type="entry name" value="Apoptosis, Tumor Necrosis Factor Receptor Associated Protein 2, Chain A"/>
    <property type="match status" value="1"/>
</dbReference>
<evidence type="ECO:0000259" key="4">
    <source>
        <dbReference type="PROSITE" id="PS50235"/>
    </source>
</evidence>
<dbReference type="PANTHER" id="PTHR24006:SF644">
    <property type="entry name" value="UBIQUITIN CARBOXYL-TERMINAL HYDROLASE 7"/>
    <property type="match status" value="1"/>
</dbReference>
<dbReference type="InterPro" id="IPR028889">
    <property type="entry name" value="USP"/>
</dbReference>
<dbReference type="Gene3D" id="3.10.20.90">
    <property type="entry name" value="Phosphatidylinositol 3-kinase Catalytic Subunit, Chain A, domain 1"/>
    <property type="match status" value="1"/>
</dbReference>
<dbReference type="Pfam" id="PF00443">
    <property type="entry name" value="UCH"/>
    <property type="match status" value="1"/>
</dbReference>
<dbReference type="HOGENOM" id="CLU_003532_2_0_1"/>
<dbReference type="GO" id="GO:0031647">
    <property type="term" value="P:regulation of protein stability"/>
    <property type="evidence" value="ECO:0007669"/>
    <property type="project" value="TreeGrafter"/>
</dbReference>
<protein>
    <submittedName>
        <fullName evidence="5">Ubiquitin carboxyl-terminal hydrolase 5</fullName>
    </submittedName>
</protein>
<dbReference type="KEGG" id="cci:CC1G_10183"/>
<dbReference type="PROSITE" id="PS50235">
    <property type="entry name" value="USP_3"/>
    <property type="match status" value="1"/>
</dbReference>
<keyword evidence="1" id="KW-0833">Ubl conjugation pathway</keyword>
<dbReference type="InterPro" id="IPR050164">
    <property type="entry name" value="Peptidase_C19"/>
</dbReference>
<gene>
    <name evidence="5" type="ORF">CC1G_10183</name>
</gene>
<proteinExistence type="predicted"/>
<dbReference type="Gene3D" id="3.90.70.10">
    <property type="entry name" value="Cysteine proteinases"/>
    <property type="match status" value="1"/>
</dbReference>
<feature type="compositionally biased region" description="Polar residues" evidence="2">
    <location>
        <begin position="824"/>
        <end position="838"/>
    </location>
</feature>
<evidence type="ECO:0000256" key="2">
    <source>
        <dbReference type="SAM" id="MobiDB-lite"/>
    </source>
</evidence>
<name>A8PGD0_COPC7</name>
<dbReference type="OMA" id="NINDSYW"/>
<evidence type="ECO:0000313" key="5">
    <source>
        <dbReference type="EMBL" id="EAU80616.2"/>
    </source>
</evidence>
<feature type="domain" description="MATH" evidence="3">
    <location>
        <begin position="40"/>
        <end position="195"/>
    </location>
</feature>
<dbReference type="GO" id="GO:0005829">
    <property type="term" value="C:cytosol"/>
    <property type="evidence" value="ECO:0007669"/>
    <property type="project" value="TreeGrafter"/>
</dbReference>
<dbReference type="InterPro" id="IPR038765">
    <property type="entry name" value="Papain-like_cys_pep_sf"/>
</dbReference>
<dbReference type="OrthoDB" id="289038at2759"/>
<dbReference type="PROSITE" id="PS50144">
    <property type="entry name" value="MATH"/>
    <property type="match status" value="1"/>
</dbReference>
<dbReference type="SUPFAM" id="SSF54001">
    <property type="entry name" value="Cysteine proteinases"/>
    <property type="match status" value="1"/>
</dbReference>
<dbReference type="GO" id="GO:0004843">
    <property type="term" value="F:cysteine-type deubiquitinase activity"/>
    <property type="evidence" value="ECO:0007669"/>
    <property type="project" value="InterPro"/>
</dbReference>
<dbReference type="RefSeq" id="XP_001841186.2">
    <property type="nucleotide sequence ID" value="XM_001841134.2"/>
</dbReference>
<dbReference type="InterPro" id="IPR002083">
    <property type="entry name" value="MATH/TRAF_dom"/>
</dbReference>
<dbReference type="STRING" id="240176.A8PGD0"/>
<dbReference type="GeneID" id="6017862"/>
<dbReference type="InParanoid" id="A8PGD0"/>